<accession>A0ABW1RNR1</accession>
<proteinExistence type="predicted"/>
<comment type="caution">
    <text evidence="1">The sequence shown here is derived from an EMBL/GenBank/DDBJ whole genome shotgun (WGS) entry which is preliminary data.</text>
</comment>
<gene>
    <name evidence="1" type="ORF">ACFQAV_05350</name>
</gene>
<evidence type="ECO:0000313" key="2">
    <source>
        <dbReference type="Proteomes" id="UP001596288"/>
    </source>
</evidence>
<dbReference type="RefSeq" id="WP_137611392.1">
    <property type="nucleotide sequence ID" value="NZ_BJDF01000009.1"/>
</dbReference>
<name>A0ABW1RNR1_9LACO</name>
<protein>
    <submittedName>
        <fullName evidence="1">Uncharacterized protein</fullName>
    </submittedName>
</protein>
<sequence>MEAVEQLSDVRPLNTVDVAYMEAAMEILEKLRIIEIINTTGLATIDLDDMELEHFTQWLMILCNPDNQFQLSPLKDVSFSAALTRAPSRCFPHPLSAHQLGLYLQRRDDSDSILEFAMVVKTLPALQILHEIINR</sequence>
<organism evidence="1 2">
    <name type="scientific">Companilactobacillus huachuanensis</name>
    <dbReference type="NCBI Taxonomy" id="2559914"/>
    <lineage>
        <taxon>Bacteria</taxon>
        <taxon>Bacillati</taxon>
        <taxon>Bacillota</taxon>
        <taxon>Bacilli</taxon>
        <taxon>Lactobacillales</taxon>
        <taxon>Lactobacillaceae</taxon>
        <taxon>Companilactobacillus</taxon>
    </lineage>
</organism>
<dbReference type="EMBL" id="JBHSSF010000012">
    <property type="protein sequence ID" value="MFC6176254.1"/>
    <property type="molecule type" value="Genomic_DNA"/>
</dbReference>
<evidence type="ECO:0000313" key="1">
    <source>
        <dbReference type="EMBL" id="MFC6176254.1"/>
    </source>
</evidence>
<reference evidence="2" key="1">
    <citation type="journal article" date="2019" name="Int. J. Syst. Evol. Microbiol.">
        <title>The Global Catalogue of Microorganisms (GCM) 10K type strain sequencing project: providing services to taxonomists for standard genome sequencing and annotation.</title>
        <authorList>
            <consortium name="The Broad Institute Genomics Platform"/>
            <consortium name="The Broad Institute Genome Sequencing Center for Infectious Disease"/>
            <person name="Wu L."/>
            <person name="Ma J."/>
        </authorList>
    </citation>
    <scope>NUCLEOTIDE SEQUENCE [LARGE SCALE GENOMIC DNA]</scope>
    <source>
        <strain evidence="2">CCM 8927</strain>
    </source>
</reference>
<dbReference type="Proteomes" id="UP001596288">
    <property type="component" value="Unassembled WGS sequence"/>
</dbReference>
<keyword evidence="2" id="KW-1185">Reference proteome</keyword>